<protein>
    <recommendedName>
        <fullName evidence="2">Adenylyl/Guanylyl and SMODS C-terminal sensor domain-containing protein</fullName>
    </recommendedName>
</protein>
<dbReference type="Proteomes" id="UP000831775">
    <property type="component" value="Chromosome"/>
</dbReference>
<dbReference type="Pfam" id="PF18144">
    <property type="entry name" value="SMODS"/>
    <property type="match status" value="1"/>
</dbReference>
<dbReference type="Pfam" id="PF18134">
    <property type="entry name" value="AGS_C"/>
    <property type="match status" value="1"/>
</dbReference>
<evidence type="ECO:0000313" key="3">
    <source>
        <dbReference type="EMBL" id="UOQ60656.1"/>
    </source>
</evidence>
<dbReference type="InterPro" id="IPR006116">
    <property type="entry name" value="NT_2-5OAS_ClassI-CCAase"/>
</dbReference>
<dbReference type="RefSeq" id="WP_244686466.1">
    <property type="nucleotide sequence ID" value="NZ_CP095043.1"/>
</dbReference>
<organism evidence="3 4">
    <name type="scientific">Leucobacter rhizosphaerae</name>
    <dbReference type="NCBI Taxonomy" id="2932245"/>
    <lineage>
        <taxon>Bacteria</taxon>
        <taxon>Bacillati</taxon>
        <taxon>Actinomycetota</taxon>
        <taxon>Actinomycetes</taxon>
        <taxon>Micrococcales</taxon>
        <taxon>Microbacteriaceae</taxon>
        <taxon>Leucobacter</taxon>
    </lineage>
</organism>
<dbReference type="InterPro" id="IPR043519">
    <property type="entry name" value="NT_sf"/>
</dbReference>
<dbReference type="SUPFAM" id="SSF81301">
    <property type="entry name" value="Nucleotidyltransferase"/>
    <property type="match status" value="1"/>
</dbReference>
<keyword evidence="4" id="KW-1185">Reference proteome</keyword>
<evidence type="ECO:0000259" key="2">
    <source>
        <dbReference type="Pfam" id="PF18134"/>
    </source>
</evidence>
<accession>A0ABY4FWG7</accession>
<dbReference type="EMBL" id="CP095043">
    <property type="protein sequence ID" value="UOQ60656.1"/>
    <property type="molecule type" value="Genomic_DNA"/>
</dbReference>
<evidence type="ECO:0000256" key="1">
    <source>
        <dbReference type="ARBA" id="ARBA00023118"/>
    </source>
</evidence>
<evidence type="ECO:0000313" key="4">
    <source>
        <dbReference type="Proteomes" id="UP000831775"/>
    </source>
</evidence>
<gene>
    <name evidence="3" type="ORF">MUN76_01330</name>
</gene>
<dbReference type="CDD" id="cd05400">
    <property type="entry name" value="NT_2-5OAS_ClassI-CCAase"/>
    <property type="match status" value="1"/>
</dbReference>
<dbReference type="InterPro" id="IPR040511">
    <property type="entry name" value="AGS_C"/>
</dbReference>
<proteinExistence type="predicted"/>
<dbReference type="Gene3D" id="3.30.460.10">
    <property type="entry name" value="Beta Polymerase, domain 2"/>
    <property type="match status" value="1"/>
</dbReference>
<reference evidence="3 4" key="1">
    <citation type="submission" date="2022-04" db="EMBL/GenBank/DDBJ databases">
        <title>Leucobacter sp. isolated from rhizosphere of onion.</title>
        <authorList>
            <person name="Won M."/>
            <person name="Lee C.-M."/>
            <person name="Woen H.-Y."/>
            <person name="Kwon S.-W."/>
        </authorList>
    </citation>
    <scope>NUCLEOTIDE SEQUENCE [LARGE SCALE GENOMIC DNA]</scope>
    <source>
        <strain evidence="3 4">H25R-14</strain>
    </source>
</reference>
<sequence length="455" mass="51188">MTARVREFNAFLRDYVNLNQTRVNTLQSRVSTLDKFLGDDSTLSGMVTDDVIPQGSFAHKTIIRPYTGNDFDADVLLPIDEEPGWEPKKYTIELQKALEASKNYEGKTTLGKRCVTIEYADNFHIDVVPFVTRQDDSTYITHRIDNDWIRQDPVALTAWIEESSRVTNGHLIRAIRLVKYLRDRSSLNVASVVLTAMLTERVHSFAGVDKYQNVATTLVSLVEDLNDYLGPMSSAPWVDDRIGQNLADRLSHTGFLNLQSQVKTWARKMRAALDAPSDESVDKWQEVFGDKFGGSTKAELMLSASAETTETTETTETYEKREAPGEQFLERDHHIPVRIQPSARFRLVGRMSATRRATGRYRPMNATGNHVPIGRSLSFTVEDCTVPAPYDVYWKVRNAGIEAVELCNLRGEIFKGGEKITERSSFAGNHWVQAWIVKDGVAVATDTQDVTITLG</sequence>
<feature type="domain" description="Adenylyl/Guanylyl and SMODS C-terminal sensor" evidence="2">
    <location>
        <begin position="326"/>
        <end position="452"/>
    </location>
</feature>
<keyword evidence="1" id="KW-0051">Antiviral defense</keyword>
<name>A0ABY4FWG7_9MICO</name>